<dbReference type="Pfam" id="PF05623">
    <property type="entry name" value="DUF789"/>
    <property type="match status" value="1"/>
</dbReference>
<feature type="compositionally biased region" description="Polar residues" evidence="1">
    <location>
        <begin position="88"/>
        <end position="97"/>
    </location>
</feature>
<protein>
    <submittedName>
        <fullName evidence="2">Uncharacterized protein</fullName>
    </submittedName>
</protein>
<dbReference type="PANTHER" id="PTHR32010">
    <property type="entry name" value="PHOTOSYSTEM II STABILITY/ASSEMBLY FACTOR HCF136, CHLOROPLASTIC"/>
    <property type="match status" value="1"/>
</dbReference>
<dbReference type="PANTHER" id="PTHR32010:SF18">
    <property type="entry name" value="DUF789 FAMILY PROTEIN"/>
    <property type="match status" value="1"/>
</dbReference>
<feature type="compositionally biased region" description="Basic residues" evidence="1">
    <location>
        <begin position="109"/>
        <end position="125"/>
    </location>
</feature>
<comment type="caution">
    <text evidence="2">The sequence shown here is derived from an EMBL/GenBank/DDBJ whole genome shotgun (WGS) entry which is preliminary data.</text>
</comment>
<reference evidence="2 3" key="1">
    <citation type="journal article" date="2021" name="Commun. Biol.">
        <title>The genome of Shorea leprosula (Dipterocarpaceae) highlights the ecological relevance of drought in aseasonal tropical rainforests.</title>
        <authorList>
            <person name="Ng K.K.S."/>
            <person name="Kobayashi M.J."/>
            <person name="Fawcett J.A."/>
            <person name="Hatakeyama M."/>
            <person name="Paape T."/>
            <person name="Ng C.H."/>
            <person name="Ang C.C."/>
            <person name="Tnah L.H."/>
            <person name="Lee C.T."/>
            <person name="Nishiyama T."/>
            <person name="Sese J."/>
            <person name="O'Brien M.J."/>
            <person name="Copetti D."/>
            <person name="Mohd Noor M.I."/>
            <person name="Ong R.C."/>
            <person name="Putra M."/>
            <person name="Sireger I.Z."/>
            <person name="Indrioko S."/>
            <person name="Kosugi Y."/>
            <person name="Izuno A."/>
            <person name="Isagi Y."/>
            <person name="Lee S.L."/>
            <person name="Shimizu K.K."/>
        </authorList>
    </citation>
    <scope>NUCLEOTIDE SEQUENCE [LARGE SCALE GENOMIC DNA]</scope>
    <source>
        <strain evidence="2">214</strain>
    </source>
</reference>
<evidence type="ECO:0000313" key="3">
    <source>
        <dbReference type="Proteomes" id="UP001054252"/>
    </source>
</evidence>
<sequence length="1085" mass="120907">MGSLHMVSPTAFNSFKVGGRKIQKKPPPDVTHSVKPFNARSFTGSNVRHQFHNRAMVNKASKLSKFSVNSSCQSFITFNDSSTFIPKRSNGSNSSSVLVDPSKEDKAVKRNSRKKARMKGKQNRKHLCDASSNIPEVSCDYALGSSTSEIYGDNDASHRDGVMSSAISLKVSSPEYIFDITDFQDKKNGVYSYEDPNVFTSNSDEVVISEVVVPCRLDTFLVGRPLINSEIGMERQDQTFPMFHEGVEKAHPLQAGFHVDSGVQNSVSSVSNNDESTFVGHNVRLFDDNSHEVGKSDLKIFNIKKGHSSQRKLLGSVVDTYDYTDHIKNGGQGLSSVDVQVVTPCKKGKENNHSIWKKVQRNGVDECNAKLKKTSPVCSQLDVQFKRASLLKRNCNAAEGTSLSRSDDKKQLKDKTPRKLKRKVSRVLKQKNICFSRKGPHLNKVNSVASSSVPINSLTVPTSLNCQKRVNNISKSCSQIGSMGVEVMASKDECMNFETVNQSKVCSDNLELAGRVCNIVSGTNGQSVGNQGSSQTKSCVSLDPQNMLQVPSLVYFPHLLFKDVVPMEKEISLAENSKQNPSSGSILQKWIPIRVKELSNRLDTEDCTSRNTADHEVALTSKELVSSLNARMMCVEKGSSNVCSSYEDEDHGNPGACSIKYNNDKQVGVSFLTSCSTDKTFLAHETDLNEIARAVNDACRAQMASEAVQMATGGPIAEFERLLHFCSPVVSHSLYSASCQNCLQDQVSNALLCRHETPNVLLGCLWQWYEKHGSYGLEIRVEDFTNMKRLGVDRFAFRAYFVPFLSAVQLFRNCESHSMNNDNLVSSPWVSESCETSSMLGNSSNMKELLIFSELFPKPHTSDTSALPFFHRLDNVDKSEQSSVSANDELSVEAVDMTCSNKLELLFEYFESEQPQQRRPLYDKIQELVGGIVPSQSKMHGDPVNLNSMYLHDLHPRSWYSVAWYPIYRIPDGNLRAAFLTYHSLGHLVRRSVKYDYTSSNSCIVSPVVGLRSYNAQGECWFQPRNSKLNQTLESQGLNPSEILKERLRTLEDTASVMARAIVSKGNQTTVNRHPDYEFFLSRRR</sequence>
<dbReference type="InterPro" id="IPR008507">
    <property type="entry name" value="DUF789"/>
</dbReference>
<gene>
    <name evidence="2" type="ORF">SLEP1_g31489</name>
</gene>
<evidence type="ECO:0000313" key="2">
    <source>
        <dbReference type="EMBL" id="GKV21515.1"/>
    </source>
</evidence>
<feature type="region of interest" description="Disordered" evidence="1">
    <location>
        <begin position="88"/>
        <end position="127"/>
    </location>
</feature>
<keyword evidence="3" id="KW-1185">Reference proteome</keyword>
<evidence type="ECO:0000256" key="1">
    <source>
        <dbReference type="SAM" id="MobiDB-lite"/>
    </source>
</evidence>
<dbReference type="AlphaFoldDB" id="A0AAV5K9B8"/>
<name>A0AAV5K9B8_9ROSI</name>
<proteinExistence type="predicted"/>
<dbReference type="Proteomes" id="UP001054252">
    <property type="component" value="Unassembled WGS sequence"/>
</dbReference>
<organism evidence="2 3">
    <name type="scientific">Rubroshorea leprosula</name>
    <dbReference type="NCBI Taxonomy" id="152421"/>
    <lineage>
        <taxon>Eukaryota</taxon>
        <taxon>Viridiplantae</taxon>
        <taxon>Streptophyta</taxon>
        <taxon>Embryophyta</taxon>
        <taxon>Tracheophyta</taxon>
        <taxon>Spermatophyta</taxon>
        <taxon>Magnoliopsida</taxon>
        <taxon>eudicotyledons</taxon>
        <taxon>Gunneridae</taxon>
        <taxon>Pentapetalae</taxon>
        <taxon>rosids</taxon>
        <taxon>malvids</taxon>
        <taxon>Malvales</taxon>
        <taxon>Dipterocarpaceae</taxon>
        <taxon>Rubroshorea</taxon>
    </lineage>
</organism>
<accession>A0AAV5K9B8</accession>
<dbReference type="EMBL" id="BPVZ01000057">
    <property type="protein sequence ID" value="GKV21515.1"/>
    <property type="molecule type" value="Genomic_DNA"/>
</dbReference>